<protein>
    <submittedName>
        <fullName evidence="2">Uncharacterized protein</fullName>
    </submittedName>
</protein>
<dbReference type="EMBL" id="JARBHB010000006">
    <property type="protein sequence ID" value="KAJ8881951.1"/>
    <property type="molecule type" value="Genomic_DNA"/>
</dbReference>
<accession>A0ABQ9HCD0</accession>
<organism evidence="2 3">
    <name type="scientific">Dryococelus australis</name>
    <dbReference type="NCBI Taxonomy" id="614101"/>
    <lineage>
        <taxon>Eukaryota</taxon>
        <taxon>Metazoa</taxon>
        <taxon>Ecdysozoa</taxon>
        <taxon>Arthropoda</taxon>
        <taxon>Hexapoda</taxon>
        <taxon>Insecta</taxon>
        <taxon>Pterygota</taxon>
        <taxon>Neoptera</taxon>
        <taxon>Polyneoptera</taxon>
        <taxon>Phasmatodea</taxon>
        <taxon>Verophasmatodea</taxon>
        <taxon>Anareolatae</taxon>
        <taxon>Phasmatidae</taxon>
        <taxon>Eurycanthinae</taxon>
        <taxon>Dryococelus</taxon>
    </lineage>
</organism>
<feature type="region of interest" description="Disordered" evidence="1">
    <location>
        <begin position="138"/>
        <end position="168"/>
    </location>
</feature>
<comment type="caution">
    <text evidence="2">The sequence shown here is derived from an EMBL/GenBank/DDBJ whole genome shotgun (WGS) entry which is preliminary data.</text>
</comment>
<dbReference type="Proteomes" id="UP001159363">
    <property type="component" value="Chromosome 5"/>
</dbReference>
<reference evidence="2 3" key="1">
    <citation type="submission" date="2023-02" db="EMBL/GenBank/DDBJ databases">
        <title>LHISI_Scaffold_Assembly.</title>
        <authorList>
            <person name="Stuart O.P."/>
            <person name="Cleave R."/>
            <person name="Magrath M.J.L."/>
            <person name="Mikheyev A.S."/>
        </authorList>
    </citation>
    <scope>NUCLEOTIDE SEQUENCE [LARGE SCALE GENOMIC DNA]</scope>
    <source>
        <strain evidence="2">Daus_M_001</strain>
        <tissue evidence="2">Leg muscle</tissue>
    </source>
</reference>
<evidence type="ECO:0000313" key="3">
    <source>
        <dbReference type="Proteomes" id="UP001159363"/>
    </source>
</evidence>
<evidence type="ECO:0000256" key="1">
    <source>
        <dbReference type="SAM" id="MobiDB-lite"/>
    </source>
</evidence>
<feature type="region of interest" description="Disordered" evidence="1">
    <location>
        <begin position="543"/>
        <end position="570"/>
    </location>
</feature>
<evidence type="ECO:0000313" key="2">
    <source>
        <dbReference type="EMBL" id="KAJ8881951.1"/>
    </source>
</evidence>
<gene>
    <name evidence="2" type="ORF">PR048_018438</name>
</gene>
<keyword evidence="3" id="KW-1185">Reference proteome</keyword>
<sequence length="870" mass="94606">MPGSPLFQAETAELGRRRVVCAGGGTGVVADTLLSRPLDTLLSQGRDNTLSLPAYKGRFVVRTHNTPHTTTSPKRLLCMQTRSRRGRILRSPSTTNTGLTSRRQGLGACAHTMTGIGAGDVLSPAIHTSCNLISFRPTSNKQRPASPCSDLVQESDNEVNGHGSCSNVERHLPTPPTAFFYYLDDTYLHVCPSAGGRGGAVVRLLDSRLGKSGSITGEVASGFSPRGDRAGRCRWLAKIYRGSFVFSALDFRHCFIPNFTTIGSQDLDVKSRPNIFTLVLSNSPACQPHSSLLDTRSRRLPFRWSLLSPLLSLVLLLLKLSHSSIQQLLVRRPVALFILCWPWSGKFDAPRVTLRETRAVENSSDKYGNSIQPRSAARTAKKDYRTAVAEWLASSPSTKVNRVESLAGSLPDFRMWEWCLTMPLVGGFSRGSLVFRGPSFRRCSLLASITLGFQNLDDNSLPNLFTHRQRVCGTKNVLRVVREARRAVRDIVLVVVMVRRVQGGSMGYGMVQSTQLNARLSETCAVGGAAKCRPRADRLCCGSPLTGDPQPRAADERAPPPFSQTGPGLNWSHRRPLIDDEFAGGGGLFHLLPGDRSSPAAQPDLQSPQNAPVPFAFVICNFFGTQGWTPAHTKLLYLFAAQKHDCDKGNAAMHIKYIIASILFCTSISFLLSAVFAEERTTAAERRFALLGRFRVLTSPTRIDVRRRTGFSQARIVPDDAVVRQVFSGTSRFLRSFIPAPLHAHSLQSPSSALKTSPLRAAQISSRIDAIQPHLTLKIVHGLPCAAHPPSSGVMYGGCGSAGRRRASLCCDLRANICVGASGGADLIYTVQRYDGNTARLARRSDEALGVRVTVACIAPSLLDRGRAAT</sequence>
<proteinExistence type="predicted"/>
<name>A0ABQ9HCD0_9NEOP</name>